<sequence>MRRALARSRGAVQGQPADLYEYRADAAPEQLQQAEFLEYRPQPLQQAPRQPAPQRQVPQQQPPQRQAPQQQPPQQQEPNVQPRQRQPEPTQVRQPQAQPQFQPELPPLSSITFYVFTRNSAQPGILHVGDENSFFSSGFDVQRPTKVIIHGFGSDVNKPMMVTMKDAYLSAMDVNVLSVDWSPLSARPWYPVARANVDVVGPRVAALLDWLAGHGASLGSVHLVGHSLGAHVAGIAGANVRSGRVSRISGLDPARPGFRDVALPRRLDAGDAVFVDVIHTTAGLLGMEDPIGHTDFYPNRGVMRQPGCTDLGPRCSHEKAYKLFRDSIGQEQYEAVGCDSMQDAMQGRCRGRPVVMGERASGTFPGIYFAVTR</sequence>
<dbReference type="Pfam" id="PF00151">
    <property type="entry name" value="Lipase"/>
    <property type="match status" value="1"/>
</dbReference>
<dbReference type="GeneID" id="117646382"/>
<reference evidence="8" key="1">
    <citation type="submission" date="2025-08" db="UniProtKB">
        <authorList>
            <consortium name="RefSeq"/>
        </authorList>
    </citation>
    <scope>IDENTIFICATION</scope>
    <source>
        <tissue evidence="8">Total insect</tissue>
    </source>
</reference>
<dbReference type="OrthoDB" id="199913at2759"/>
<dbReference type="AlphaFoldDB" id="A0A6P8YSZ5"/>
<dbReference type="InParanoid" id="A0A6P8YSZ5"/>
<dbReference type="PANTHER" id="PTHR11610:SF173">
    <property type="entry name" value="LIPASE DOMAIN-CONTAINING PROTEIN-RELATED"/>
    <property type="match status" value="1"/>
</dbReference>
<name>A0A6P8YSZ5_THRPL</name>
<dbReference type="InterPro" id="IPR013818">
    <property type="entry name" value="Lipase"/>
</dbReference>
<dbReference type="InterPro" id="IPR033906">
    <property type="entry name" value="Lipase_N"/>
</dbReference>
<keyword evidence="3" id="KW-0964">Secreted</keyword>
<evidence type="ECO:0000256" key="5">
    <source>
        <dbReference type="SAM" id="MobiDB-lite"/>
    </source>
</evidence>
<feature type="domain" description="Lipase" evidence="6">
    <location>
        <begin position="100"/>
        <end position="350"/>
    </location>
</feature>
<dbReference type="CDD" id="cd00707">
    <property type="entry name" value="Pancreat_lipase_like"/>
    <property type="match status" value="1"/>
</dbReference>
<keyword evidence="7" id="KW-1185">Reference proteome</keyword>
<dbReference type="GO" id="GO:0005615">
    <property type="term" value="C:extracellular space"/>
    <property type="evidence" value="ECO:0007669"/>
    <property type="project" value="TreeGrafter"/>
</dbReference>
<accession>A0A6P8YSZ5</accession>
<evidence type="ECO:0000256" key="3">
    <source>
        <dbReference type="ARBA" id="ARBA00022525"/>
    </source>
</evidence>
<evidence type="ECO:0000256" key="1">
    <source>
        <dbReference type="ARBA" id="ARBA00004613"/>
    </source>
</evidence>
<gene>
    <name evidence="8" type="primary">LOC117646382</name>
</gene>
<dbReference type="Gene3D" id="3.40.50.1820">
    <property type="entry name" value="alpha/beta hydrolase"/>
    <property type="match status" value="1"/>
</dbReference>
<feature type="region of interest" description="Disordered" evidence="5">
    <location>
        <begin position="1"/>
        <end position="105"/>
    </location>
</feature>
<dbReference type="InterPro" id="IPR000734">
    <property type="entry name" value="TAG_lipase"/>
</dbReference>
<proteinExistence type="inferred from homology"/>
<comment type="subcellular location">
    <subcellularLocation>
        <location evidence="1">Secreted</location>
    </subcellularLocation>
</comment>
<organism evidence="8">
    <name type="scientific">Thrips palmi</name>
    <name type="common">Melon thrips</name>
    <dbReference type="NCBI Taxonomy" id="161013"/>
    <lineage>
        <taxon>Eukaryota</taxon>
        <taxon>Metazoa</taxon>
        <taxon>Ecdysozoa</taxon>
        <taxon>Arthropoda</taxon>
        <taxon>Hexapoda</taxon>
        <taxon>Insecta</taxon>
        <taxon>Pterygota</taxon>
        <taxon>Neoptera</taxon>
        <taxon>Paraneoptera</taxon>
        <taxon>Thysanoptera</taxon>
        <taxon>Terebrantia</taxon>
        <taxon>Thripoidea</taxon>
        <taxon>Thripidae</taxon>
        <taxon>Thrips</taxon>
    </lineage>
</organism>
<dbReference type="KEGG" id="tpal:117646382"/>
<comment type="similarity">
    <text evidence="2 4">Belongs to the AB hydrolase superfamily. Lipase family.</text>
</comment>
<evidence type="ECO:0000256" key="2">
    <source>
        <dbReference type="ARBA" id="ARBA00010701"/>
    </source>
</evidence>
<dbReference type="GO" id="GO:0016042">
    <property type="term" value="P:lipid catabolic process"/>
    <property type="evidence" value="ECO:0007669"/>
    <property type="project" value="TreeGrafter"/>
</dbReference>
<feature type="compositionally biased region" description="Low complexity" evidence="5">
    <location>
        <begin position="40"/>
        <end position="103"/>
    </location>
</feature>
<dbReference type="RefSeq" id="XP_034243158.1">
    <property type="nucleotide sequence ID" value="XM_034387267.1"/>
</dbReference>
<dbReference type="GO" id="GO:0016298">
    <property type="term" value="F:lipase activity"/>
    <property type="evidence" value="ECO:0007669"/>
    <property type="project" value="InterPro"/>
</dbReference>
<protein>
    <submittedName>
        <fullName evidence="8">Endothelial lipase-like isoform X1</fullName>
    </submittedName>
</protein>
<dbReference type="Proteomes" id="UP000515158">
    <property type="component" value="Unplaced"/>
</dbReference>
<dbReference type="PRINTS" id="PR00821">
    <property type="entry name" value="TAGLIPASE"/>
</dbReference>
<dbReference type="PANTHER" id="PTHR11610">
    <property type="entry name" value="LIPASE"/>
    <property type="match status" value="1"/>
</dbReference>
<evidence type="ECO:0000313" key="7">
    <source>
        <dbReference type="Proteomes" id="UP000515158"/>
    </source>
</evidence>
<evidence type="ECO:0000313" key="8">
    <source>
        <dbReference type="RefSeq" id="XP_034243158.1"/>
    </source>
</evidence>
<dbReference type="InterPro" id="IPR029058">
    <property type="entry name" value="AB_hydrolase_fold"/>
</dbReference>
<dbReference type="GO" id="GO:0017171">
    <property type="term" value="F:serine hydrolase activity"/>
    <property type="evidence" value="ECO:0007669"/>
    <property type="project" value="TreeGrafter"/>
</dbReference>
<evidence type="ECO:0000256" key="4">
    <source>
        <dbReference type="RuleBase" id="RU004262"/>
    </source>
</evidence>
<evidence type="ECO:0000259" key="6">
    <source>
        <dbReference type="Pfam" id="PF00151"/>
    </source>
</evidence>
<dbReference type="SUPFAM" id="SSF53474">
    <property type="entry name" value="alpha/beta-Hydrolases"/>
    <property type="match status" value="1"/>
</dbReference>